<keyword evidence="2 4" id="KW-1133">Transmembrane helix</keyword>
<dbReference type="PATRIC" id="fig|1076.23.peg.1920"/>
<dbReference type="EMBL" id="JXXE01000673">
    <property type="protein sequence ID" value="KIZ34476.1"/>
    <property type="molecule type" value="Genomic_DNA"/>
</dbReference>
<feature type="transmembrane region" description="Helical" evidence="4">
    <location>
        <begin position="309"/>
        <end position="328"/>
    </location>
</feature>
<dbReference type="InterPro" id="IPR036259">
    <property type="entry name" value="MFS_trans_sf"/>
</dbReference>
<feature type="transmembrane region" description="Helical" evidence="4">
    <location>
        <begin position="166"/>
        <end position="189"/>
    </location>
</feature>
<feature type="transmembrane region" description="Helical" evidence="4">
    <location>
        <begin position="340"/>
        <end position="364"/>
    </location>
</feature>
<dbReference type="GO" id="GO:0022857">
    <property type="term" value="F:transmembrane transporter activity"/>
    <property type="evidence" value="ECO:0007669"/>
    <property type="project" value="InterPro"/>
</dbReference>
<dbReference type="SUPFAM" id="SSF103473">
    <property type="entry name" value="MFS general substrate transporter"/>
    <property type="match status" value="1"/>
</dbReference>
<evidence type="ECO:0000256" key="3">
    <source>
        <dbReference type="ARBA" id="ARBA00023136"/>
    </source>
</evidence>
<dbReference type="AlphaFoldDB" id="A0A0D7E1T8"/>
<feature type="transmembrane region" description="Helical" evidence="4">
    <location>
        <begin position="104"/>
        <end position="127"/>
    </location>
</feature>
<feature type="transmembrane region" description="Helical" evidence="4">
    <location>
        <begin position="12"/>
        <end position="32"/>
    </location>
</feature>
<dbReference type="CDD" id="cd17355">
    <property type="entry name" value="MFS_YcxA_like"/>
    <property type="match status" value="1"/>
</dbReference>
<feature type="transmembrane region" description="Helical" evidence="4">
    <location>
        <begin position="52"/>
        <end position="72"/>
    </location>
</feature>
<dbReference type="PROSITE" id="PS50850">
    <property type="entry name" value="MFS"/>
    <property type="match status" value="1"/>
</dbReference>
<dbReference type="PANTHER" id="PTHR11360">
    <property type="entry name" value="MONOCARBOXYLATE TRANSPORTER"/>
    <property type="match status" value="1"/>
</dbReference>
<feature type="transmembrane region" description="Helical" evidence="4">
    <location>
        <begin position="258"/>
        <end position="277"/>
    </location>
</feature>
<feature type="transmembrane region" description="Helical" evidence="4">
    <location>
        <begin position="139"/>
        <end position="160"/>
    </location>
</feature>
<feature type="transmembrane region" description="Helical" evidence="4">
    <location>
        <begin position="376"/>
        <end position="394"/>
    </location>
</feature>
<feature type="transmembrane region" description="Helical" evidence="4">
    <location>
        <begin position="79"/>
        <end position="98"/>
    </location>
</feature>
<dbReference type="PANTHER" id="PTHR11360:SF284">
    <property type="entry name" value="EG:103B4.3 PROTEIN-RELATED"/>
    <property type="match status" value="1"/>
</dbReference>
<protein>
    <submittedName>
        <fullName evidence="6">MFS transporter</fullName>
    </submittedName>
</protein>
<evidence type="ECO:0000313" key="6">
    <source>
        <dbReference type="EMBL" id="KIZ34476.1"/>
    </source>
</evidence>
<keyword evidence="1 4" id="KW-0812">Transmembrane</keyword>
<feature type="domain" description="Major facilitator superfamily (MFS) profile" evidence="5">
    <location>
        <begin position="11"/>
        <end position="402"/>
    </location>
</feature>
<gene>
    <name evidence="6" type="ORF">OO17_26810</name>
</gene>
<organism evidence="6 7">
    <name type="scientific">Rhodopseudomonas palustris</name>
    <dbReference type="NCBI Taxonomy" id="1076"/>
    <lineage>
        <taxon>Bacteria</taxon>
        <taxon>Pseudomonadati</taxon>
        <taxon>Pseudomonadota</taxon>
        <taxon>Alphaproteobacteria</taxon>
        <taxon>Hyphomicrobiales</taxon>
        <taxon>Nitrobacteraceae</taxon>
        <taxon>Rhodopseudomonas</taxon>
    </lineage>
</organism>
<reference evidence="6 7" key="1">
    <citation type="submission" date="2014-11" db="EMBL/GenBank/DDBJ databases">
        <title>Genomics and ecophysiology of heterotrophic nitrogen fixing bacteria isolated from estuarine surface water.</title>
        <authorList>
            <person name="Bentzon-Tilia M."/>
            <person name="Severin I."/>
            <person name="Hansen L.H."/>
            <person name="Riemann L."/>
        </authorList>
    </citation>
    <scope>NUCLEOTIDE SEQUENCE [LARGE SCALE GENOMIC DNA]</scope>
    <source>
        <strain evidence="6 7">BAL398</strain>
    </source>
</reference>
<accession>A0A0D7E1T8</accession>
<name>A0A0D7E1T8_RHOPL</name>
<dbReference type="InterPro" id="IPR020846">
    <property type="entry name" value="MFS_dom"/>
</dbReference>
<sequence>MTAAQLSSFQRWSILIGAAVMLSLAMGMRQSFGLFQPSVIRDIGITSADFSLATALQNVVWGVSQPLVGMFADRYGARYVMLMGVLVYAAGLVLMMVATSALVFTLGAGLCVGLALSCTASSMTMAVTSRTVSAAKRSVAMGAVSAAGSLGLVIASPLAQTLITTAGWQMALIGFLGLVAVMLPSALFAGRADKIEIEKSDDVQETLGAVVQSALGHSGFVVLAIAFFVCGLQLVFLTTHLPNYLDICGLDASLGAEALATIGLFNVIGSYAFGWLGGRYPKQLLLGGIYVTRSLAIAAYFYFPASATSTLIFAAAMGSLWLGVIPLVNGLVAQLFGLRYMATLTGIAFLSHQAGSFLGAWGGGMIYDRLGNYDRAWQAAVLIGLIAGAVQMLMNVRPPQRRDVVGEPVATAI</sequence>
<feature type="transmembrane region" description="Helical" evidence="4">
    <location>
        <begin position="220"/>
        <end position="238"/>
    </location>
</feature>
<dbReference type="Pfam" id="PF07690">
    <property type="entry name" value="MFS_1"/>
    <property type="match status" value="1"/>
</dbReference>
<evidence type="ECO:0000313" key="7">
    <source>
        <dbReference type="Proteomes" id="UP000032515"/>
    </source>
</evidence>
<proteinExistence type="predicted"/>
<dbReference type="RefSeq" id="WP_044417707.1">
    <property type="nucleotide sequence ID" value="NZ_JXXE01000673.1"/>
</dbReference>
<evidence type="ECO:0000259" key="5">
    <source>
        <dbReference type="PROSITE" id="PS50850"/>
    </source>
</evidence>
<evidence type="ECO:0000256" key="4">
    <source>
        <dbReference type="SAM" id="Phobius"/>
    </source>
</evidence>
<dbReference type="InterPro" id="IPR011701">
    <property type="entry name" value="MFS"/>
</dbReference>
<feature type="transmembrane region" description="Helical" evidence="4">
    <location>
        <begin position="284"/>
        <end position="303"/>
    </location>
</feature>
<evidence type="ECO:0000256" key="2">
    <source>
        <dbReference type="ARBA" id="ARBA00022989"/>
    </source>
</evidence>
<dbReference type="OrthoDB" id="146345at2"/>
<dbReference type="InterPro" id="IPR050327">
    <property type="entry name" value="Proton-linked_MCT"/>
</dbReference>
<dbReference type="Proteomes" id="UP000032515">
    <property type="component" value="Unassembled WGS sequence"/>
</dbReference>
<keyword evidence="3 4" id="KW-0472">Membrane</keyword>
<dbReference type="Gene3D" id="1.20.1250.20">
    <property type="entry name" value="MFS general substrate transporter like domains"/>
    <property type="match status" value="2"/>
</dbReference>
<evidence type="ECO:0000256" key="1">
    <source>
        <dbReference type="ARBA" id="ARBA00022692"/>
    </source>
</evidence>
<comment type="caution">
    <text evidence="6">The sequence shown here is derived from an EMBL/GenBank/DDBJ whole genome shotgun (WGS) entry which is preliminary data.</text>
</comment>